<gene>
    <name evidence="1" type="ORF">GCM10008908_20520</name>
</gene>
<organism evidence="1 2">
    <name type="scientific">Clostridium subterminale</name>
    <dbReference type="NCBI Taxonomy" id="1550"/>
    <lineage>
        <taxon>Bacteria</taxon>
        <taxon>Bacillati</taxon>
        <taxon>Bacillota</taxon>
        <taxon>Clostridia</taxon>
        <taxon>Eubacteriales</taxon>
        <taxon>Clostridiaceae</taxon>
        <taxon>Clostridium</taxon>
    </lineage>
</organism>
<keyword evidence="2" id="KW-1185">Reference proteome</keyword>
<dbReference type="RefSeq" id="WP_343826124.1">
    <property type="nucleotide sequence ID" value="NZ_BAAACI010000006.1"/>
</dbReference>
<evidence type="ECO:0000313" key="2">
    <source>
        <dbReference type="Proteomes" id="UP001501047"/>
    </source>
</evidence>
<proteinExistence type="predicted"/>
<sequence length="93" mass="10773">MNRIGEDVKAGMNKVTGEVKDMYNGMKIQYGEKKDDIKEFISEKKFVRDLKNQMKDEVRDEGQLAKNIYNKAMVGGKEIAKEIKNDIKNQMKN</sequence>
<evidence type="ECO:0000313" key="1">
    <source>
        <dbReference type="EMBL" id="GAA0773031.1"/>
    </source>
</evidence>
<name>A0ABN1KPT0_CLOSU</name>
<protein>
    <submittedName>
        <fullName evidence="1">Uncharacterized protein</fullName>
    </submittedName>
</protein>
<accession>A0ABN1KPT0</accession>
<reference evidence="1 2" key="1">
    <citation type="journal article" date="2019" name="Int. J. Syst. Evol. Microbiol.">
        <title>The Global Catalogue of Microorganisms (GCM) 10K type strain sequencing project: providing services to taxonomists for standard genome sequencing and annotation.</title>
        <authorList>
            <consortium name="The Broad Institute Genomics Platform"/>
            <consortium name="The Broad Institute Genome Sequencing Center for Infectious Disease"/>
            <person name="Wu L."/>
            <person name="Ma J."/>
        </authorList>
    </citation>
    <scope>NUCLEOTIDE SEQUENCE [LARGE SCALE GENOMIC DNA]</scope>
    <source>
        <strain evidence="1 2">JCM 1417</strain>
    </source>
</reference>
<comment type="caution">
    <text evidence="1">The sequence shown here is derived from an EMBL/GenBank/DDBJ whole genome shotgun (WGS) entry which is preliminary data.</text>
</comment>
<dbReference type="EMBL" id="BAAACI010000006">
    <property type="protein sequence ID" value="GAA0773031.1"/>
    <property type="molecule type" value="Genomic_DNA"/>
</dbReference>
<dbReference type="Proteomes" id="UP001501047">
    <property type="component" value="Unassembled WGS sequence"/>
</dbReference>